<sequence length="226" mass="24344">MPGAENLLVKYVYSTPENIYCNSPLGRYWCGIRYSEHTMGVFAGFTYPRVSAGDQAKIYTCAIEAGIAATPPIALAIAGCEITGGLACVEAVALAIPAANEILRTAFFRCLREQQTLPEEIVSQCDIGIYQKSLDFSALLAGIQSSSMDQLQPIHSHGDCLVCCKGITGEYVCKPLGPGTQIFGRWDEGVTSMQSNTSSQSSDDEVAHCKICCKGFTGQYICWPVV</sequence>
<organism evidence="1 2">
    <name type="scientific">Paenibacillus terrae</name>
    <dbReference type="NCBI Taxonomy" id="159743"/>
    <lineage>
        <taxon>Bacteria</taxon>
        <taxon>Bacillati</taxon>
        <taxon>Bacillota</taxon>
        <taxon>Bacilli</taxon>
        <taxon>Bacillales</taxon>
        <taxon>Paenibacillaceae</taxon>
        <taxon>Paenibacillus</taxon>
    </lineage>
</organism>
<accession>A0A0D7WV12</accession>
<keyword evidence="2" id="KW-1185">Reference proteome</keyword>
<dbReference type="RefSeq" id="WP_044648645.1">
    <property type="nucleotide sequence ID" value="NZ_JTHP01000071.1"/>
</dbReference>
<dbReference type="AlphaFoldDB" id="A0A0D7WV12"/>
<dbReference type="Proteomes" id="UP000032534">
    <property type="component" value="Unassembled WGS sequence"/>
</dbReference>
<evidence type="ECO:0000313" key="2">
    <source>
        <dbReference type="Proteomes" id="UP000032534"/>
    </source>
</evidence>
<dbReference type="PATRIC" id="fig|159743.3.peg.5518"/>
<protein>
    <submittedName>
        <fullName evidence="1">Uncharacterized protein</fullName>
    </submittedName>
</protein>
<evidence type="ECO:0000313" key="1">
    <source>
        <dbReference type="EMBL" id="KJD43010.1"/>
    </source>
</evidence>
<dbReference type="OrthoDB" id="10017687at2"/>
<reference evidence="1 2" key="1">
    <citation type="submission" date="2014-11" db="EMBL/GenBank/DDBJ databases">
        <title>Draft Genome Sequences of Paenibacillus polymyxa NRRL B-30509 and Paenibacillus terrae NRRL B-30644, Strains from a Poultry Environment that Produce Tridecaptin A and Paenicidins.</title>
        <authorList>
            <person name="van Belkum M.J."/>
            <person name="Lohans C.T."/>
            <person name="Vederas J.C."/>
        </authorList>
    </citation>
    <scope>NUCLEOTIDE SEQUENCE [LARGE SCALE GENOMIC DNA]</scope>
    <source>
        <strain evidence="1 2">NRRL B-30644</strain>
    </source>
</reference>
<gene>
    <name evidence="1" type="ORF">QD47_24925</name>
</gene>
<comment type="caution">
    <text evidence="1">The sequence shown here is derived from an EMBL/GenBank/DDBJ whole genome shotgun (WGS) entry which is preliminary data.</text>
</comment>
<dbReference type="EMBL" id="JTHP01000071">
    <property type="protein sequence ID" value="KJD43010.1"/>
    <property type="molecule type" value="Genomic_DNA"/>
</dbReference>
<name>A0A0D7WV12_9BACL</name>
<proteinExistence type="predicted"/>